<dbReference type="FunFam" id="3.10.50.10:FF:000001">
    <property type="entry name" value="Chitinase 3-like 1"/>
    <property type="match status" value="1"/>
</dbReference>
<sequence>GAAYKLVCYFTNWAPGRPESASTFPRDLDPFLCTHLIFAFASMSNNQIVPETLQDEKILFPQFNKLKERNRELKTLLSIGGWNFGTLRFTSMLHTFGNREKFINSAISLLRTHNFDGLDLFFLYPGLRNSPTHDRWKFLILIEELLSAFQKEALLTHRPRLLLSAAVSGAPHIIQTSYDVNLLGRLLDFINVLSYDFHGSWEKFTGHNSPLYSFPEDPKSSAYAMNYWRNLGAPSEKLMMGFPTYGRTFRLLEPSDNGLQAVATGPASPGTYTKQAGILAYYEICSFLEKARKDWIGYQHVPYAYKGKEWVGYDDIRSFQEKAKFVKAEHFGGAMVWTLDMDDVKGAFCGNGPFPLLYTLNYLLLQDEVSSTPLPQFGFSSAMNSSYPILKGRKAEAPEVRGKHKNITSVPGGGVMTLGRETGSLGNHTVALRGTAVPGARTMTSVDPQSVTTAGTTEALEHFQTETLSKTMAPNKKSVFPEKVTVPTRKMSVTYNGQTVTQQGVNVSSVWELPQGG</sequence>
<dbReference type="InterPro" id="IPR001223">
    <property type="entry name" value="Glyco_hydro18_cat"/>
</dbReference>
<dbReference type="STRING" id="43179.ENSSTOP00000023614"/>
<keyword evidence="14" id="KW-1185">Reference proteome</keyword>
<dbReference type="GO" id="GO:0005576">
    <property type="term" value="C:extracellular region"/>
    <property type="evidence" value="ECO:0007669"/>
    <property type="project" value="TreeGrafter"/>
</dbReference>
<evidence type="ECO:0000313" key="13">
    <source>
        <dbReference type="Ensembl" id="ENSSTOP00000023614.2"/>
    </source>
</evidence>
<dbReference type="Pfam" id="PF00704">
    <property type="entry name" value="Glyco_hydro_18"/>
    <property type="match status" value="1"/>
</dbReference>
<dbReference type="eggNOG" id="KOG2806">
    <property type="taxonomic scope" value="Eukaryota"/>
</dbReference>
<dbReference type="InterPro" id="IPR011583">
    <property type="entry name" value="Chitinase_II/V-like_cat"/>
</dbReference>
<dbReference type="InterPro" id="IPR050314">
    <property type="entry name" value="Glycosyl_Hydrlase_18"/>
</dbReference>
<evidence type="ECO:0000259" key="12">
    <source>
        <dbReference type="PROSITE" id="PS51910"/>
    </source>
</evidence>
<gene>
    <name evidence="13" type="primary">OVGP1</name>
</gene>
<dbReference type="InterPro" id="IPR017853">
    <property type="entry name" value="GH"/>
</dbReference>
<dbReference type="GO" id="GO:0008061">
    <property type="term" value="F:chitin binding"/>
    <property type="evidence" value="ECO:0007669"/>
    <property type="project" value="InterPro"/>
</dbReference>
<dbReference type="GO" id="GO:0006032">
    <property type="term" value="P:chitin catabolic process"/>
    <property type="evidence" value="ECO:0007669"/>
    <property type="project" value="TreeGrafter"/>
</dbReference>
<dbReference type="InParanoid" id="I3NGW7"/>
<evidence type="ECO:0000256" key="11">
    <source>
        <dbReference type="ARBA" id="ARBA00043205"/>
    </source>
</evidence>
<keyword evidence="6" id="KW-0278">Fertilization</keyword>
<dbReference type="Gene3D" id="3.20.20.80">
    <property type="entry name" value="Glycosidases"/>
    <property type="match status" value="1"/>
</dbReference>
<comment type="subcellular location">
    <subcellularLocation>
        <location evidence="1">Cytoplasmic vesicle</location>
        <location evidence="1">Secretory vesicle</location>
    </subcellularLocation>
</comment>
<dbReference type="SUPFAM" id="SSF51445">
    <property type="entry name" value="(Trans)glycosidases"/>
    <property type="match status" value="1"/>
</dbReference>
<keyword evidence="3" id="KW-0732">Signal</keyword>
<evidence type="ECO:0000256" key="2">
    <source>
        <dbReference type="ARBA" id="ARBA00009336"/>
    </source>
</evidence>
<keyword evidence="4" id="KW-1015">Disulfide bond</keyword>
<dbReference type="GO" id="GO:0030133">
    <property type="term" value="C:transport vesicle"/>
    <property type="evidence" value="ECO:0007669"/>
    <property type="project" value="UniProtKB-SubCell"/>
</dbReference>
<dbReference type="FunCoup" id="I3NGW7">
    <property type="interactions" value="8"/>
</dbReference>
<dbReference type="SUPFAM" id="SSF54556">
    <property type="entry name" value="Chitinase insertion domain"/>
    <property type="match status" value="1"/>
</dbReference>
<keyword evidence="7" id="KW-0968">Cytoplasmic vesicle</keyword>
<dbReference type="PANTHER" id="PTHR11177">
    <property type="entry name" value="CHITINASE"/>
    <property type="match status" value="1"/>
</dbReference>
<dbReference type="AlphaFoldDB" id="I3NGW7"/>
<accession>I3NGW7</accession>
<reference evidence="14" key="1">
    <citation type="submission" date="2011-11" db="EMBL/GenBank/DDBJ databases">
        <title>The Draft Genome of Spermophilus tridecemlineatus.</title>
        <authorList>
            <consortium name="The Broad Institute Genome Assembly &amp; Analysis Group"/>
            <consortium name="Computational R&amp;D Group"/>
            <consortium name="and Sequencing Platform"/>
            <person name="Di Palma F."/>
            <person name="Alfoldi J."/>
            <person name="Johnson J."/>
            <person name="Berlin A."/>
            <person name="Gnerre S."/>
            <person name="Jaffe D."/>
            <person name="MacCallum I."/>
            <person name="Young S."/>
            <person name="Walker B.J."/>
            <person name="Lindblad-Toh K."/>
        </authorList>
    </citation>
    <scope>NUCLEOTIDE SEQUENCE [LARGE SCALE GENOMIC DNA]</scope>
</reference>
<dbReference type="PROSITE" id="PS51910">
    <property type="entry name" value="GH18_2"/>
    <property type="match status" value="1"/>
</dbReference>
<organism evidence="13 14">
    <name type="scientific">Ictidomys tridecemlineatus</name>
    <name type="common">Thirteen-lined ground squirrel</name>
    <name type="synonym">Spermophilus tridecemlineatus</name>
    <dbReference type="NCBI Taxonomy" id="43179"/>
    <lineage>
        <taxon>Eukaryota</taxon>
        <taxon>Metazoa</taxon>
        <taxon>Chordata</taxon>
        <taxon>Craniata</taxon>
        <taxon>Vertebrata</taxon>
        <taxon>Euteleostomi</taxon>
        <taxon>Mammalia</taxon>
        <taxon>Eutheria</taxon>
        <taxon>Euarchontoglires</taxon>
        <taxon>Glires</taxon>
        <taxon>Rodentia</taxon>
        <taxon>Sciuromorpha</taxon>
        <taxon>Sciuridae</taxon>
        <taxon>Xerinae</taxon>
        <taxon>Marmotini</taxon>
        <taxon>Ictidomys</taxon>
    </lineage>
</organism>
<dbReference type="InterPro" id="IPR029070">
    <property type="entry name" value="Chitinase_insertion_sf"/>
</dbReference>
<protein>
    <recommendedName>
        <fullName evidence="8">Oviduct-specific glycoprotein</fullName>
    </recommendedName>
    <alternativeName>
        <fullName evidence="9">Estrogen-dependent oviduct protein</fullName>
    </alternativeName>
    <alternativeName>
        <fullName evidence="10">Oviductal glycoprotein</fullName>
    </alternativeName>
    <alternativeName>
        <fullName evidence="11">Oviductin</fullName>
    </alternativeName>
</protein>
<evidence type="ECO:0000313" key="14">
    <source>
        <dbReference type="Proteomes" id="UP000005215"/>
    </source>
</evidence>
<evidence type="ECO:0000256" key="4">
    <source>
        <dbReference type="ARBA" id="ARBA00023157"/>
    </source>
</evidence>
<evidence type="ECO:0000256" key="1">
    <source>
        <dbReference type="ARBA" id="ARBA00004398"/>
    </source>
</evidence>
<dbReference type="SMART" id="SM00636">
    <property type="entry name" value="Glyco_18"/>
    <property type="match status" value="1"/>
</dbReference>
<keyword evidence="5" id="KW-0325">Glycoprotein</keyword>
<dbReference type="GeneTree" id="ENSGT00940000162223"/>
<dbReference type="GO" id="GO:0015630">
    <property type="term" value="C:microtubule cytoskeleton"/>
    <property type="evidence" value="ECO:0007669"/>
    <property type="project" value="Ensembl"/>
</dbReference>
<reference evidence="13" key="2">
    <citation type="submission" date="2025-08" db="UniProtKB">
        <authorList>
            <consortium name="Ensembl"/>
        </authorList>
    </citation>
    <scope>IDENTIFICATION</scope>
</reference>
<dbReference type="HOGENOM" id="CLU_002833_12_0_1"/>
<evidence type="ECO:0000256" key="10">
    <source>
        <dbReference type="ARBA" id="ARBA00042898"/>
    </source>
</evidence>
<evidence type="ECO:0000256" key="5">
    <source>
        <dbReference type="ARBA" id="ARBA00023180"/>
    </source>
</evidence>
<proteinExistence type="inferred from homology"/>
<evidence type="ECO:0000256" key="7">
    <source>
        <dbReference type="ARBA" id="ARBA00023329"/>
    </source>
</evidence>
<evidence type="ECO:0000256" key="6">
    <source>
        <dbReference type="ARBA" id="ARBA00023279"/>
    </source>
</evidence>
<reference evidence="13" key="3">
    <citation type="submission" date="2025-09" db="UniProtKB">
        <authorList>
            <consortium name="Ensembl"/>
        </authorList>
    </citation>
    <scope>IDENTIFICATION</scope>
</reference>
<name>I3NGW7_ICTTR</name>
<evidence type="ECO:0000256" key="8">
    <source>
        <dbReference type="ARBA" id="ARBA00039807"/>
    </source>
</evidence>
<feature type="domain" description="GH18" evidence="12">
    <location>
        <begin position="4"/>
        <end position="367"/>
    </location>
</feature>
<dbReference type="PANTHER" id="PTHR11177:SF385">
    <property type="entry name" value="OVIDUCT-SPECIFIC GLYCOPROTEIN"/>
    <property type="match status" value="1"/>
</dbReference>
<dbReference type="Ensembl" id="ENSSTOT00000019379.2">
    <property type="protein sequence ID" value="ENSSTOP00000023614.2"/>
    <property type="gene ID" value="ENSSTOG00000023994.2"/>
</dbReference>
<dbReference type="Gene3D" id="3.10.50.10">
    <property type="match status" value="1"/>
</dbReference>
<evidence type="ECO:0000256" key="3">
    <source>
        <dbReference type="ARBA" id="ARBA00022729"/>
    </source>
</evidence>
<dbReference type="EMBL" id="AGTP01094586">
    <property type="status" value="NOT_ANNOTATED_CDS"/>
    <property type="molecule type" value="Genomic_DNA"/>
</dbReference>
<dbReference type="FunFam" id="3.20.20.80:FF:000007">
    <property type="entry name" value="Acidic mammalian chitinase"/>
    <property type="match status" value="1"/>
</dbReference>
<dbReference type="GO" id="GO:0007338">
    <property type="term" value="P:single fertilization"/>
    <property type="evidence" value="ECO:0007669"/>
    <property type="project" value="UniProtKB-KW"/>
</dbReference>
<dbReference type="CDD" id="cd02872">
    <property type="entry name" value="GH18_chitolectin_chitotriosidase"/>
    <property type="match status" value="1"/>
</dbReference>
<dbReference type="GO" id="GO:0004568">
    <property type="term" value="F:chitinase activity"/>
    <property type="evidence" value="ECO:0007669"/>
    <property type="project" value="TreeGrafter"/>
</dbReference>
<dbReference type="Proteomes" id="UP000005215">
    <property type="component" value="Unassembled WGS sequence"/>
</dbReference>
<dbReference type="GO" id="GO:0005975">
    <property type="term" value="P:carbohydrate metabolic process"/>
    <property type="evidence" value="ECO:0007669"/>
    <property type="project" value="InterPro"/>
</dbReference>
<evidence type="ECO:0000256" key="9">
    <source>
        <dbReference type="ARBA" id="ARBA00042450"/>
    </source>
</evidence>
<comment type="similarity">
    <text evidence="2">Belongs to the glycosyl hydrolase 18 family.</text>
</comment>